<dbReference type="AlphaFoldDB" id="A0A645D325"/>
<evidence type="ECO:0000313" key="1">
    <source>
        <dbReference type="EMBL" id="MPM83142.1"/>
    </source>
</evidence>
<name>A0A645D325_9ZZZZ</name>
<comment type="caution">
    <text evidence="1">The sequence shown here is derived from an EMBL/GenBank/DDBJ whole genome shotgun (WGS) entry which is preliminary data.</text>
</comment>
<gene>
    <name evidence="1" type="ORF">SDC9_130205</name>
</gene>
<sequence length="104" mass="11260">MQSAFEKGLQNLGFQVGSDQAVSLLKVTYRVEPIVLADSPYRYARYVLTAQLKGVGATFVSYEKSEREAAMAESDAVARALRAAAGNGVDEFFTLMLSTLGDET</sequence>
<reference evidence="1" key="1">
    <citation type="submission" date="2019-08" db="EMBL/GenBank/DDBJ databases">
        <authorList>
            <person name="Kucharzyk K."/>
            <person name="Murdoch R.W."/>
            <person name="Higgins S."/>
            <person name="Loffler F."/>
        </authorList>
    </citation>
    <scope>NUCLEOTIDE SEQUENCE</scope>
</reference>
<dbReference type="EMBL" id="VSSQ01032015">
    <property type="protein sequence ID" value="MPM83142.1"/>
    <property type="molecule type" value="Genomic_DNA"/>
</dbReference>
<proteinExistence type="predicted"/>
<protein>
    <submittedName>
        <fullName evidence="1">Uncharacterized protein</fullName>
    </submittedName>
</protein>
<accession>A0A645D325</accession>
<organism evidence="1">
    <name type="scientific">bioreactor metagenome</name>
    <dbReference type="NCBI Taxonomy" id="1076179"/>
    <lineage>
        <taxon>unclassified sequences</taxon>
        <taxon>metagenomes</taxon>
        <taxon>ecological metagenomes</taxon>
    </lineage>
</organism>